<evidence type="ECO:0000313" key="10">
    <source>
        <dbReference type="EMBL" id="MFD2184113.1"/>
    </source>
</evidence>
<evidence type="ECO:0000259" key="8">
    <source>
        <dbReference type="PROSITE" id="PS50192"/>
    </source>
</evidence>
<keyword evidence="3 5" id="KW-0807">Transducer</keyword>
<accession>A0ABW5AMD3</accession>
<dbReference type="Gene3D" id="1.10.287.950">
    <property type="entry name" value="Methyl-accepting chemotaxis protein"/>
    <property type="match status" value="1"/>
</dbReference>
<dbReference type="Pfam" id="PF00672">
    <property type="entry name" value="HAMP"/>
    <property type="match status" value="1"/>
</dbReference>
<dbReference type="InterPro" id="IPR004089">
    <property type="entry name" value="MCPsignal_dom"/>
</dbReference>
<dbReference type="InterPro" id="IPR000727">
    <property type="entry name" value="T_SNARE_dom"/>
</dbReference>
<dbReference type="PROSITE" id="PS50111">
    <property type="entry name" value="CHEMOTAXIS_TRANSDUC_2"/>
    <property type="match status" value="1"/>
</dbReference>
<dbReference type="Gene3D" id="3.30.450.20">
    <property type="entry name" value="PAS domain"/>
    <property type="match status" value="1"/>
</dbReference>
<sequence>MKLPSFIAKSIQSKIASLAGVCLVGTAGVLVGYGVLSSSWNNQFVDQSVSSLLERNGRETLQYLAAREARAVQREFTVAMVAARTMAESFGVLASKGGEATPNDLRRDQLNRILLDVLKQNPQLNGTYSAWEPGALDGRDGEFRNRRDAGSDATGRFLPYWTRGQDGKIAIQPLVEYDSRDRHPNGVMKGGWYIGLQEGAKESVLGPLPYIVQGKSVYLATLSVPVMIDGKFRGLAGTDFNLDFVQKLATELSRTVYGGKNEIVILSDEGLIVAHSGRADLIGQPMSTFNKNAQADLSHIKKGEESVELDPQTKLLRAFAPIAMGHTGKPWSVLIQVPQDVVLADARKLTDALDTRATRTTMWQLVVGLVVALGAIALMWVAARSISSPIRKSVTFAEGIAAGDFGRQLDVEQADEVGTLAATLRRMRDDLQRMIAQRAEDQAKTEAQRRVEMHSLADSFEAAVGEIIETVSSASGELERAAGTLTRTAETTQRLSTKVASASELASTNVQSVASATNEMASSVHEISRQVQESSRIANEAVKQAEKTDGRINELSQAAARIGDVVKLITAIAEQTNLLALNATIEAARAGEAGKGFAVVAQEVKALAAQTGKATGDISAQITGMQAATQDSVLAIKEIGGTIGRIADISASIAAAIEEQGAATQEIARNVQQAASGTTEVATNIGEVDRGAAETGSASSQVLSSAQSLSSESNRLKLEVGKFLNTIRAA</sequence>
<reference evidence="11" key="1">
    <citation type="journal article" date="2019" name="Int. J. Syst. Evol. Microbiol.">
        <title>The Global Catalogue of Microorganisms (GCM) 10K type strain sequencing project: providing services to taxonomists for standard genome sequencing and annotation.</title>
        <authorList>
            <consortium name="The Broad Institute Genomics Platform"/>
            <consortium name="The Broad Institute Genome Sequencing Center for Infectious Disease"/>
            <person name="Wu L."/>
            <person name="Ma J."/>
        </authorList>
    </citation>
    <scope>NUCLEOTIDE SEQUENCE [LARGE SCALE GENOMIC DNA]</scope>
    <source>
        <strain evidence="11">CGMCC 1.6774</strain>
    </source>
</reference>
<organism evidence="10 11">
    <name type="scientific">Rhodoplanes azumiensis</name>
    <dbReference type="NCBI Taxonomy" id="1897628"/>
    <lineage>
        <taxon>Bacteria</taxon>
        <taxon>Pseudomonadati</taxon>
        <taxon>Pseudomonadota</taxon>
        <taxon>Alphaproteobacteria</taxon>
        <taxon>Hyphomicrobiales</taxon>
        <taxon>Nitrobacteraceae</taxon>
        <taxon>Rhodoplanes</taxon>
    </lineage>
</organism>
<feature type="domain" description="T-SNARE coiled-coil homology" evidence="8">
    <location>
        <begin position="626"/>
        <end position="688"/>
    </location>
</feature>
<proteinExistence type="inferred from homology"/>
<keyword evidence="11" id="KW-1185">Reference proteome</keyword>
<feature type="domain" description="Methyl-accepting transducer" evidence="7">
    <location>
        <begin position="474"/>
        <end position="710"/>
    </location>
</feature>
<evidence type="ECO:0000256" key="1">
    <source>
        <dbReference type="ARBA" id="ARBA00004429"/>
    </source>
</evidence>
<dbReference type="Gene3D" id="6.10.340.10">
    <property type="match status" value="1"/>
</dbReference>
<comment type="subcellular location">
    <subcellularLocation>
        <location evidence="1">Cell inner membrane</location>
        <topology evidence="1">Multi-pass membrane protein</topology>
    </subcellularLocation>
</comment>
<dbReference type="PROSITE" id="PS50885">
    <property type="entry name" value="HAMP"/>
    <property type="match status" value="1"/>
</dbReference>
<evidence type="ECO:0000256" key="3">
    <source>
        <dbReference type="ARBA" id="ARBA00023224"/>
    </source>
</evidence>
<dbReference type="PANTHER" id="PTHR32089:SF112">
    <property type="entry name" value="LYSOZYME-LIKE PROTEIN-RELATED"/>
    <property type="match status" value="1"/>
</dbReference>
<evidence type="ECO:0000256" key="5">
    <source>
        <dbReference type="PROSITE-ProRule" id="PRU00284"/>
    </source>
</evidence>
<dbReference type="InterPro" id="IPR003660">
    <property type="entry name" value="HAMP_dom"/>
</dbReference>
<evidence type="ECO:0000256" key="6">
    <source>
        <dbReference type="SAM" id="Phobius"/>
    </source>
</evidence>
<dbReference type="SMART" id="SM00304">
    <property type="entry name" value="HAMP"/>
    <property type="match status" value="1"/>
</dbReference>
<name>A0ABW5AMD3_9BRAD</name>
<protein>
    <submittedName>
        <fullName evidence="10">Methyl-accepting chemotaxis protein</fullName>
    </submittedName>
</protein>
<dbReference type="SMART" id="SM00283">
    <property type="entry name" value="MA"/>
    <property type="match status" value="1"/>
</dbReference>
<dbReference type="CDD" id="cd06225">
    <property type="entry name" value="HAMP"/>
    <property type="match status" value="1"/>
</dbReference>
<dbReference type="PROSITE" id="PS50192">
    <property type="entry name" value="T_SNARE"/>
    <property type="match status" value="1"/>
</dbReference>
<keyword evidence="6" id="KW-1133">Transmembrane helix</keyword>
<comment type="caution">
    <text evidence="10">The sequence shown here is derived from an EMBL/GenBank/DDBJ whole genome shotgun (WGS) entry which is preliminary data.</text>
</comment>
<evidence type="ECO:0000259" key="9">
    <source>
        <dbReference type="PROSITE" id="PS50885"/>
    </source>
</evidence>
<dbReference type="RefSeq" id="WP_378479255.1">
    <property type="nucleotide sequence ID" value="NZ_JBHUIW010000023.1"/>
</dbReference>
<feature type="domain" description="HAMP" evidence="9">
    <location>
        <begin position="384"/>
        <end position="436"/>
    </location>
</feature>
<keyword evidence="6" id="KW-0812">Transmembrane</keyword>
<comment type="similarity">
    <text evidence="4">Belongs to the methyl-accepting chemotaxis (MCP) protein family.</text>
</comment>
<dbReference type="PANTHER" id="PTHR32089">
    <property type="entry name" value="METHYL-ACCEPTING CHEMOTAXIS PROTEIN MCPB"/>
    <property type="match status" value="1"/>
</dbReference>
<evidence type="ECO:0000313" key="11">
    <source>
        <dbReference type="Proteomes" id="UP001597314"/>
    </source>
</evidence>
<keyword evidence="2" id="KW-0997">Cell inner membrane</keyword>
<evidence type="ECO:0000256" key="2">
    <source>
        <dbReference type="ARBA" id="ARBA00022519"/>
    </source>
</evidence>
<evidence type="ECO:0000256" key="4">
    <source>
        <dbReference type="ARBA" id="ARBA00029447"/>
    </source>
</evidence>
<dbReference type="Proteomes" id="UP001597314">
    <property type="component" value="Unassembled WGS sequence"/>
</dbReference>
<feature type="transmembrane region" description="Helical" evidence="6">
    <location>
        <begin position="362"/>
        <end position="383"/>
    </location>
</feature>
<dbReference type="SUPFAM" id="SSF58104">
    <property type="entry name" value="Methyl-accepting chemotaxis protein (MCP) signaling domain"/>
    <property type="match status" value="1"/>
</dbReference>
<dbReference type="CDD" id="cd12913">
    <property type="entry name" value="PDC1_MCP_like"/>
    <property type="match status" value="1"/>
</dbReference>
<gene>
    <name evidence="10" type="ORF">ACFSOX_18315</name>
</gene>
<evidence type="ECO:0000259" key="7">
    <source>
        <dbReference type="PROSITE" id="PS50111"/>
    </source>
</evidence>
<feature type="transmembrane region" description="Helical" evidence="6">
    <location>
        <begin position="15"/>
        <end position="36"/>
    </location>
</feature>
<dbReference type="EMBL" id="JBHUIW010000023">
    <property type="protein sequence ID" value="MFD2184113.1"/>
    <property type="molecule type" value="Genomic_DNA"/>
</dbReference>
<keyword evidence="6" id="KW-0472">Membrane</keyword>
<dbReference type="Pfam" id="PF00015">
    <property type="entry name" value="MCPsignal"/>
    <property type="match status" value="1"/>
</dbReference>
<keyword evidence="2" id="KW-1003">Cell membrane</keyword>